<feature type="non-terminal residue" evidence="1">
    <location>
        <position position="269"/>
    </location>
</feature>
<organism evidence="1">
    <name type="scientific">marine metagenome</name>
    <dbReference type="NCBI Taxonomy" id="408172"/>
    <lineage>
        <taxon>unclassified sequences</taxon>
        <taxon>metagenomes</taxon>
        <taxon>ecological metagenomes</taxon>
    </lineage>
</organism>
<gene>
    <name evidence="1" type="ORF">METZ01_LOCUS366322</name>
</gene>
<protein>
    <submittedName>
        <fullName evidence="1">Uncharacterized protein</fullName>
    </submittedName>
</protein>
<reference evidence="1" key="1">
    <citation type="submission" date="2018-05" db="EMBL/GenBank/DDBJ databases">
        <authorList>
            <person name="Lanie J.A."/>
            <person name="Ng W.-L."/>
            <person name="Kazmierczak K.M."/>
            <person name="Andrzejewski T.M."/>
            <person name="Davidsen T.M."/>
            <person name="Wayne K.J."/>
            <person name="Tettelin H."/>
            <person name="Glass J.I."/>
            <person name="Rusch D."/>
            <person name="Podicherti R."/>
            <person name="Tsui H.-C.T."/>
            <person name="Winkler M.E."/>
        </authorList>
    </citation>
    <scope>NUCLEOTIDE SEQUENCE</scope>
</reference>
<dbReference type="AlphaFoldDB" id="A0A382SWD0"/>
<dbReference type="EMBL" id="UINC01131640">
    <property type="protein sequence ID" value="SVD13468.1"/>
    <property type="molecule type" value="Genomic_DNA"/>
</dbReference>
<proteinExistence type="predicted"/>
<sequence length="269" mass="30720">MTKTELAKVSENDKNAIAEIIDLETYPRTVKEIRGKLRHTGRDIPEYLITRTLRSLLSEGKLRFKGGRWVSNELFDQIKEVQTGFTPRSIERPRLSYTGEQSLQTVNPDFTRLSGAAENLSEDQGTHVQKGPWDTFRSTLSYYTECLRNEEGADASAFIEDLGKKYLFANGIGNWYPRTGESWSYVIPLGPHISDFIQALSRNAVDNIVVLGYPIEAVHIKRTDAPDTRFLRPVFQYILDTRFTDNSINISTSDAQPEISLEWMKYSLK</sequence>
<accession>A0A382SWD0</accession>
<name>A0A382SWD0_9ZZZZ</name>
<evidence type="ECO:0000313" key="1">
    <source>
        <dbReference type="EMBL" id="SVD13468.1"/>
    </source>
</evidence>